<dbReference type="AlphaFoldDB" id="A0A9Q0RSS1"/>
<evidence type="ECO:0000313" key="2">
    <source>
        <dbReference type="EMBL" id="KAJ6225129.1"/>
    </source>
</evidence>
<dbReference type="Proteomes" id="UP001142055">
    <property type="component" value="Chromosome 1"/>
</dbReference>
<evidence type="ECO:0000256" key="1">
    <source>
        <dbReference type="SAM" id="SignalP"/>
    </source>
</evidence>
<keyword evidence="3" id="KW-1185">Reference proteome</keyword>
<dbReference type="PANTHER" id="PTHR33964">
    <property type="entry name" value="RE45066P-RELATED"/>
    <property type="match status" value="1"/>
</dbReference>
<reference evidence="2" key="1">
    <citation type="submission" date="2022-12" db="EMBL/GenBank/DDBJ databases">
        <title>Genome assemblies of Blomia tropicalis.</title>
        <authorList>
            <person name="Cui Y."/>
        </authorList>
    </citation>
    <scope>NUCLEOTIDE SEQUENCE</scope>
    <source>
        <tissue evidence="2">Adult mites</tissue>
    </source>
</reference>
<protein>
    <submittedName>
        <fullName evidence="2">Uncharacterized protein</fullName>
    </submittedName>
</protein>
<dbReference type="PANTHER" id="PTHR33964:SF1">
    <property type="entry name" value="RE45066P"/>
    <property type="match status" value="1"/>
</dbReference>
<sequence>MEKQIHTLIFGFTLFVFILNSTEAYKRKLKFCKLDNAISCFDESISQFTIQHNGTGLMTNEEEFEQFCFNMHDFFPYCVKQWSKRCASPIHFEIIDRLLLKQFQNGIKAICDTKGAIRSKLLANAPCMIQSVKLSTSYRNECFRNLQASIEYVYERNVNFPNITDFARYQCCTSNKWQNCIGKHIREKCGQDAADVFPLWIHSIFGNLVKDLCSFKHFDPENSNHCLPKLFIPPKEFVPKGYKSNNYLSHHLSILCPNIAWGIFPNRDF</sequence>
<feature type="chain" id="PRO_5040151256" evidence="1">
    <location>
        <begin position="25"/>
        <end position="269"/>
    </location>
</feature>
<name>A0A9Q0RSS1_BLOTA</name>
<accession>A0A9Q0RSS1</accession>
<keyword evidence="1" id="KW-0732">Signal</keyword>
<evidence type="ECO:0000313" key="3">
    <source>
        <dbReference type="Proteomes" id="UP001142055"/>
    </source>
</evidence>
<organism evidence="2 3">
    <name type="scientific">Blomia tropicalis</name>
    <name type="common">Mite</name>
    <dbReference type="NCBI Taxonomy" id="40697"/>
    <lineage>
        <taxon>Eukaryota</taxon>
        <taxon>Metazoa</taxon>
        <taxon>Ecdysozoa</taxon>
        <taxon>Arthropoda</taxon>
        <taxon>Chelicerata</taxon>
        <taxon>Arachnida</taxon>
        <taxon>Acari</taxon>
        <taxon>Acariformes</taxon>
        <taxon>Sarcoptiformes</taxon>
        <taxon>Astigmata</taxon>
        <taxon>Glycyphagoidea</taxon>
        <taxon>Echimyopodidae</taxon>
        <taxon>Blomia</taxon>
    </lineage>
</organism>
<dbReference type="OrthoDB" id="6508664at2759"/>
<dbReference type="EMBL" id="JAPWDV010000001">
    <property type="protein sequence ID" value="KAJ6225129.1"/>
    <property type="molecule type" value="Genomic_DNA"/>
</dbReference>
<comment type="caution">
    <text evidence="2">The sequence shown here is derived from an EMBL/GenBank/DDBJ whole genome shotgun (WGS) entry which is preliminary data.</text>
</comment>
<gene>
    <name evidence="2" type="ORF">RDWZM_003674</name>
</gene>
<proteinExistence type="predicted"/>
<feature type="signal peptide" evidence="1">
    <location>
        <begin position="1"/>
        <end position="24"/>
    </location>
</feature>